<dbReference type="GO" id="GO:0033214">
    <property type="term" value="P:siderophore-iron import into cell"/>
    <property type="evidence" value="ECO:0007669"/>
    <property type="project" value="TreeGrafter"/>
</dbReference>
<evidence type="ECO:0000256" key="7">
    <source>
        <dbReference type="ARBA" id="ARBA00023136"/>
    </source>
</evidence>
<feature type="transmembrane region" description="Helical" evidence="8">
    <location>
        <begin position="290"/>
        <end position="312"/>
    </location>
</feature>
<dbReference type="AlphaFoldDB" id="A0A1M7YQY0"/>
<feature type="transmembrane region" description="Helical" evidence="8">
    <location>
        <begin position="202"/>
        <end position="226"/>
    </location>
</feature>
<dbReference type="OrthoDB" id="9055647at2"/>
<keyword evidence="6 8" id="KW-1133">Transmembrane helix</keyword>
<dbReference type="SUPFAM" id="SSF81345">
    <property type="entry name" value="ABC transporter involved in vitamin B12 uptake, BtuC"/>
    <property type="match status" value="1"/>
</dbReference>
<dbReference type="GO" id="GO:0022857">
    <property type="term" value="F:transmembrane transporter activity"/>
    <property type="evidence" value="ECO:0007669"/>
    <property type="project" value="InterPro"/>
</dbReference>
<comment type="similarity">
    <text evidence="2">Belongs to the binding-protein-dependent transport system permease family. FecCD subfamily.</text>
</comment>
<dbReference type="CDD" id="cd06550">
    <property type="entry name" value="TM_ABC_iron-siderophores_like"/>
    <property type="match status" value="1"/>
</dbReference>
<organism evidence="9 10">
    <name type="scientific">Vibrio quintilis</name>
    <dbReference type="NCBI Taxonomy" id="1117707"/>
    <lineage>
        <taxon>Bacteria</taxon>
        <taxon>Pseudomonadati</taxon>
        <taxon>Pseudomonadota</taxon>
        <taxon>Gammaproteobacteria</taxon>
        <taxon>Vibrionales</taxon>
        <taxon>Vibrionaceae</taxon>
        <taxon>Vibrio</taxon>
    </lineage>
</organism>
<gene>
    <name evidence="9" type="primary">fepD</name>
    <name evidence="9" type="ORF">VQ7734_00694</name>
</gene>
<dbReference type="Gene3D" id="1.10.3470.10">
    <property type="entry name" value="ABC transporter involved in vitamin B12 uptake, BtuC"/>
    <property type="match status" value="1"/>
</dbReference>
<evidence type="ECO:0000256" key="8">
    <source>
        <dbReference type="SAM" id="Phobius"/>
    </source>
</evidence>
<keyword evidence="5 8" id="KW-0812">Transmembrane</keyword>
<feature type="transmembrane region" description="Helical" evidence="8">
    <location>
        <begin position="161"/>
        <end position="182"/>
    </location>
</feature>
<protein>
    <submittedName>
        <fullName evidence="9">Ferric enterobactin transport system permease protein FepD</fullName>
    </submittedName>
</protein>
<keyword evidence="4" id="KW-1003">Cell membrane</keyword>
<dbReference type="RefSeq" id="WP_073579882.1">
    <property type="nucleotide sequence ID" value="NZ_AP024898.1"/>
</dbReference>
<dbReference type="Proteomes" id="UP000184600">
    <property type="component" value="Unassembled WGS sequence"/>
</dbReference>
<proteinExistence type="inferred from homology"/>
<dbReference type="STRING" id="1117707.VQ7734_00694"/>
<evidence type="ECO:0000256" key="4">
    <source>
        <dbReference type="ARBA" id="ARBA00022475"/>
    </source>
</evidence>
<keyword evidence="3" id="KW-0813">Transport</keyword>
<feature type="transmembrane region" description="Helical" evidence="8">
    <location>
        <begin position="318"/>
        <end position="336"/>
    </location>
</feature>
<dbReference type="InterPro" id="IPR000522">
    <property type="entry name" value="ABC_transptr_permease_BtuC"/>
</dbReference>
<evidence type="ECO:0000256" key="6">
    <source>
        <dbReference type="ARBA" id="ARBA00022989"/>
    </source>
</evidence>
<comment type="subcellular location">
    <subcellularLocation>
        <location evidence="1">Cell membrane</location>
        <topology evidence="1">Multi-pass membrane protein</topology>
    </subcellularLocation>
</comment>
<dbReference type="GO" id="GO:0005886">
    <property type="term" value="C:plasma membrane"/>
    <property type="evidence" value="ECO:0007669"/>
    <property type="project" value="UniProtKB-SubCell"/>
</dbReference>
<dbReference type="PANTHER" id="PTHR30472">
    <property type="entry name" value="FERRIC ENTEROBACTIN TRANSPORT SYSTEM PERMEASE PROTEIN"/>
    <property type="match status" value="1"/>
</dbReference>
<feature type="transmembrane region" description="Helical" evidence="8">
    <location>
        <begin position="238"/>
        <end position="258"/>
    </location>
</feature>
<evidence type="ECO:0000256" key="3">
    <source>
        <dbReference type="ARBA" id="ARBA00022448"/>
    </source>
</evidence>
<keyword evidence="10" id="KW-1185">Reference proteome</keyword>
<keyword evidence="7 8" id="KW-0472">Membrane</keyword>
<dbReference type="PANTHER" id="PTHR30472:SF1">
    <property type="entry name" value="FE(3+) DICITRATE TRANSPORT SYSTEM PERMEASE PROTEIN FECC-RELATED"/>
    <property type="match status" value="1"/>
</dbReference>
<accession>A0A1M7YQY0</accession>
<name>A0A1M7YQY0_9VIBR</name>
<feature type="transmembrane region" description="Helical" evidence="8">
    <location>
        <begin position="103"/>
        <end position="124"/>
    </location>
</feature>
<evidence type="ECO:0000313" key="10">
    <source>
        <dbReference type="Proteomes" id="UP000184600"/>
    </source>
</evidence>
<dbReference type="FunFam" id="1.10.3470.10:FF:000001">
    <property type="entry name" value="Vitamin B12 ABC transporter permease BtuC"/>
    <property type="match status" value="1"/>
</dbReference>
<dbReference type="Pfam" id="PF01032">
    <property type="entry name" value="FecCD"/>
    <property type="match status" value="1"/>
</dbReference>
<feature type="transmembrane region" description="Helical" evidence="8">
    <location>
        <begin position="21"/>
        <end position="40"/>
    </location>
</feature>
<feature type="transmembrane region" description="Helical" evidence="8">
    <location>
        <begin position="71"/>
        <end position="91"/>
    </location>
</feature>
<feature type="transmembrane region" description="Helical" evidence="8">
    <location>
        <begin position="130"/>
        <end position="149"/>
    </location>
</feature>
<evidence type="ECO:0000256" key="2">
    <source>
        <dbReference type="ARBA" id="ARBA00007935"/>
    </source>
</evidence>
<reference evidence="10" key="1">
    <citation type="submission" date="2016-12" db="EMBL/GenBank/DDBJ databases">
        <authorList>
            <person name="Rodrigo-Torres L."/>
            <person name="Arahal R.D."/>
            <person name="Lucena T."/>
        </authorList>
    </citation>
    <scope>NUCLEOTIDE SEQUENCE [LARGE SCALE GENOMIC DNA]</scope>
</reference>
<dbReference type="InterPro" id="IPR037294">
    <property type="entry name" value="ABC_BtuC-like"/>
</dbReference>
<evidence type="ECO:0000313" key="9">
    <source>
        <dbReference type="EMBL" id="SHO54975.1"/>
    </source>
</evidence>
<evidence type="ECO:0000256" key="5">
    <source>
        <dbReference type="ARBA" id="ARBA00022692"/>
    </source>
</evidence>
<dbReference type="EMBL" id="FRFG01000010">
    <property type="protein sequence ID" value="SHO54975.1"/>
    <property type="molecule type" value="Genomic_DNA"/>
</dbReference>
<sequence length="344" mass="36130">MGSFSSRIQLSGPRQETWWGKGGILVFVLLCLAGCSVFIGSRPIPVQVTLDALFRFNPADSQHLLVHYLRIPRTLLAIVVGVATGGAGVLMQALTRNPLADPGILGVNAGAMTAIVIAIAGLNMVEVSHYMWFGLGGAAISGMAVYVLAGGSRMNPVRIVLAGSAVTVVLLALTHIITINSHQEVFEQFRHWTVGALQGRGYPVLIPVSALVAAGTLLALSLASVLNTVVLGQELGRALGASAVRVWLLACLAIIFLAGASTAAVGPISFLGLTAPHMARFFVGSDHHRLLPFSMLVAAVLLLFADIAGRLIGYPGEISVGIMVALIGGPFFVFLVRKWKLSQL</sequence>
<evidence type="ECO:0000256" key="1">
    <source>
        <dbReference type="ARBA" id="ARBA00004651"/>
    </source>
</evidence>